<proteinExistence type="predicted"/>
<accession>A0A6J5CVB6</accession>
<dbReference type="EMBL" id="CADIKC010000018">
    <property type="protein sequence ID" value="CAB3744480.1"/>
    <property type="molecule type" value="Genomic_DNA"/>
</dbReference>
<dbReference type="Proteomes" id="UP000494255">
    <property type="component" value="Unassembled WGS sequence"/>
</dbReference>
<name>A0A6J5CVB6_9BURK</name>
<sequence>MSFMASSVTDNYHEFFLQFTCQTDGSWRIFLEAIGATASHWMRHRSESISREPFAVTVYKKLSRALYVLLPGRFINLPNRKPRHMRQIMMHQMIVVVEDQLNIAHSLAAWDLMAHC</sequence>
<dbReference type="AlphaFoldDB" id="A0A6J5CVB6"/>
<protein>
    <submittedName>
        <fullName evidence="1">Uncharacterized protein</fullName>
    </submittedName>
</protein>
<organism evidence="1 2">
    <name type="scientific">Paraburkholderia sediminicola</name>
    <dbReference type="NCBI Taxonomy" id="458836"/>
    <lineage>
        <taxon>Bacteria</taxon>
        <taxon>Pseudomonadati</taxon>
        <taxon>Pseudomonadota</taxon>
        <taxon>Betaproteobacteria</taxon>
        <taxon>Burkholderiales</taxon>
        <taxon>Burkholderiaceae</taxon>
        <taxon>Paraburkholderia</taxon>
    </lineage>
</organism>
<evidence type="ECO:0000313" key="2">
    <source>
        <dbReference type="Proteomes" id="UP000494255"/>
    </source>
</evidence>
<gene>
    <name evidence="1" type="ORF">LMG24238_07280</name>
</gene>
<evidence type="ECO:0000313" key="1">
    <source>
        <dbReference type="EMBL" id="CAB3744480.1"/>
    </source>
</evidence>
<reference evidence="1 2" key="1">
    <citation type="submission" date="2020-04" db="EMBL/GenBank/DDBJ databases">
        <authorList>
            <person name="De Canck E."/>
        </authorList>
    </citation>
    <scope>NUCLEOTIDE SEQUENCE [LARGE SCALE GENOMIC DNA]</scope>
    <source>
        <strain evidence="1 2">LMG 24238</strain>
    </source>
</reference>
<keyword evidence="2" id="KW-1185">Reference proteome</keyword>